<name>A0A5E6M786_9BACT</name>
<organism evidence="9 10">
    <name type="scientific">Methylacidimicrobium cyclopophantes</name>
    <dbReference type="NCBI Taxonomy" id="1041766"/>
    <lineage>
        <taxon>Bacteria</taxon>
        <taxon>Pseudomonadati</taxon>
        <taxon>Verrucomicrobiota</taxon>
        <taxon>Methylacidimicrobium</taxon>
    </lineage>
</organism>
<dbReference type="PANTHER" id="PTHR30620:SF16">
    <property type="entry name" value="LYSOSOMAL BETA GLUCOSIDASE"/>
    <property type="match status" value="1"/>
</dbReference>
<dbReference type="InterPro" id="IPR002772">
    <property type="entry name" value="Glyco_hydro_3_C"/>
</dbReference>
<dbReference type="GO" id="GO:0008422">
    <property type="term" value="F:beta-glucosidase activity"/>
    <property type="evidence" value="ECO:0007669"/>
    <property type="project" value="UniProtKB-EC"/>
</dbReference>
<dbReference type="InterPro" id="IPR036962">
    <property type="entry name" value="Glyco_hydro_3_N_sf"/>
</dbReference>
<dbReference type="PANTHER" id="PTHR30620">
    <property type="entry name" value="PERIPLASMIC BETA-GLUCOSIDASE-RELATED"/>
    <property type="match status" value="1"/>
</dbReference>
<dbReference type="Gene3D" id="3.40.50.1700">
    <property type="entry name" value="Glycoside hydrolase family 3 C-terminal domain"/>
    <property type="match status" value="1"/>
</dbReference>
<keyword evidence="4" id="KW-0732">Signal</keyword>
<feature type="domain" description="Fibronectin type III-like" evidence="8">
    <location>
        <begin position="615"/>
        <end position="684"/>
    </location>
</feature>
<dbReference type="AlphaFoldDB" id="A0A5E6M786"/>
<dbReference type="SMART" id="SM01217">
    <property type="entry name" value="Fn3_like"/>
    <property type="match status" value="1"/>
</dbReference>
<dbReference type="RefSeq" id="WP_246189495.1">
    <property type="nucleotide sequence ID" value="NZ_CABFUZ020000086.1"/>
</dbReference>
<dbReference type="Pfam" id="PF14310">
    <property type="entry name" value="Fn3-like"/>
    <property type="match status" value="1"/>
</dbReference>
<dbReference type="Pfam" id="PF00933">
    <property type="entry name" value="Glyco_hydro_3"/>
    <property type="match status" value="1"/>
</dbReference>
<evidence type="ECO:0000256" key="7">
    <source>
        <dbReference type="SAM" id="MobiDB-lite"/>
    </source>
</evidence>
<dbReference type="Gene3D" id="3.20.20.300">
    <property type="entry name" value="Glycoside hydrolase, family 3, N-terminal domain"/>
    <property type="match status" value="1"/>
</dbReference>
<accession>A0A5E6M786</accession>
<dbReference type="EC" id="3.2.1.21" evidence="3"/>
<dbReference type="EMBL" id="CABFUZ020000086">
    <property type="protein sequence ID" value="VVM05399.1"/>
    <property type="molecule type" value="Genomic_DNA"/>
</dbReference>
<feature type="region of interest" description="Disordered" evidence="7">
    <location>
        <begin position="689"/>
        <end position="708"/>
    </location>
</feature>
<dbReference type="InterPro" id="IPR001764">
    <property type="entry name" value="Glyco_hydro_3_N"/>
</dbReference>
<evidence type="ECO:0000256" key="4">
    <source>
        <dbReference type="ARBA" id="ARBA00022729"/>
    </source>
</evidence>
<comment type="caution">
    <text evidence="9">The sequence shown here is derived from an EMBL/GenBank/DDBJ whole genome shotgun (WGS) entry which is preliminary data.</text>
</comment>
<reference evidence="9" key="1">
    <citation type="submission" date="2019-09" db="EMBL/GenBank/DDBJ databases">
        <authorList>
            <person name="Cremers G."/>
        </authorList>
    </citation>
    <scope>NUCLEOTIDE SEQUENCE [LARGE SCALE GENOMIC DNA]</scope>
    <source>
        <strain evidence="9">3B</strain>
    </source>
</reference>
<sequence length="708" mass="75462">MTIEEKVGQLVQMGAASGADPLSAPVKKAIREGRVGSFLNWRDPAAMVEAQRLAREESRLGIPLLFAFDIVHGFRTVFPIPLALAASWNPRLVEEVAALSAREGRSANIHWTFAPMLDICRDPRWGRIAESPGEDPFLASVLATAWVKGFQGDDLSSPERLAACAKHFVAYGAVEGGRDYAAVDLSLGKLLEVSLPPFQAAVRANAASVMSAFVSVNGLPVAANPFLLQTLLRRRLGFRGPVISDWNAVAELLPHGVASTSSEAVRIAMEAGVDIDMASGLYAAELPGLVRRGEIPEPLLDRAVERVLDFKTRLGLWNVAAKAPTPEGASLPSGSRRLALQAAREAIVLLKNRGSLLPLSSRIHSIAVIGPLADDRKNALGPWSGVGRPEDVVSILEGVRNRAPAGTRLLFARGSTITGGSKAGFAEAVAAAKAADLVLVVVGEEARMSGEAASRSDLGLPGRQEELVRTLCESGKPVVAILCSGRPLAIPWIADHVPALLVAWFLGVESGNAIADILFGLADPVGRLPVTIPRAVGQVPIYYSHANTGRPPGSGRDVSGYIDLPESPLFPFGHGLAYTRFTYRDIRVSPERVGPGQSIEASVLLENEGLRAAVETVQLYLRDLAASITRPVAELKGFQRVSLRPGQKCRVYFSLPSDALAFLGPDGEPRRETGDFELRIGPSSAAGLSARFRFDDTPRVRTSPPTSP</sequence>
<dbReference type="InterPro" id="IPR017853">
    <property type="entry name" value="GH"/>
</dbReference>
<proteinExistence type="inferred from homology"/>
<evidence type="ECO:0000256" key="6">
    <source>
        <dbReference type="ARBA" id="ARBA00023295"/>
    </source>
</evidence>
<evidence type="ECO:0000256" key="1">
    <source>
        <dbReference type="ARBA" id="ARBA00000448"/>
    </source>
</evidence>
<evidence type="ECO:0000313" key="9">
    <source>
        <dbReference type="EMBL" id="VVM05399.1"/>
    </source>
</evidence>
<evidence type="ECO:0000313" key="10">
    <source>
        <dbReference type="Proteomes" id="UP000381693"/>
    </source>
</evidence>
<protein>
    <recommendedName>
        <fullName evidence="3">beta-glucosidase</fullName>
        <ecNumber evidence="3">3.2.1.21</ecNumber>
    </recommendedName>
</protein>
<dbReference type="Gene3D" id="2.60.40.10">
    <property type="entry name" value="Immunoglobulins"/>
    <property type="match status" value="1"/>
</dbReference>
<keyword evidence="5 9" id="KW-0378">Hydrolase</keyword>
<keyword evidence="10" id="KW-1185">Reference proteome</keyword>
<evidence type="ECO:0000256" key="3">
    <source>
        <dbReference type="ARBA" id="ARBA00012744"/>
    </source>
</evidence>
<evidence type="ECO:0000259" key="8">
    <source>
        <dbReference type="SMART" id="SM01217"/>
    </source>
</evidence>
<comment type="catalytic activity">
    <reaction evidence="1">
        <text>Hydrolysis of terminal, non-reducing beta-D-glucosyl residues with release of beta-D-glucose.</text>
        <dbReference type="EC" id="3.2.1.21"/>
    </reaction>
</comment>
<dbReference type="PRINTS" id="PR00133">
    <property type="entry name" value="GLHYDRLASE3"/>
</dbReference>
<evidence type="ECO:0000256" key="2">
    <source>
        <dbReference type="ARBA" id="ARBA00005336"/>
    </source>
</evidence>
<dbReference type="Pfam" id="PF01915">
    <property type="entry name" value="Glyco_hydro_3_C"/>
    <property type="match status" value="1"/>
</dbReference>
<dbReference type="GO" id="GO:0009251">
    <property type="term" value="P:glucan catabolic process"/>
    <property type="evidence" value="ECO:0007669"/>
    <property type="project" value="TreeGrafter"/>
</dbReference>
<dbReference type="InterPro" id="IPR013783">
    <property type="entry name" value="Ig-like_fold"/>
</dbReference>
<comment type="similarity">
    <text evidence="2">Belongs to the glycosyl hydrolase 3 family.</text>
</comment>
<dbReference type="InterPro" id="IPR036881">
    <property type="entry name" value="Glyco_hydro_3_C_sf"/>
</dbReference>
<dbReference type="SUPFAM" id="SSF52279">
    <property type="entry name" value="Beta-D-glucan exohydrolase, C-terminal domain"/>
    <property type="match status" value="1"/>
</dbReference>
<dbReference type="Proteomes" id="UP000381693">
    <property type="component" value="Unassembled WGS sequence"/>
</dbReference>
<dbReference type="InterPro" id="IPR051915">
    <property type="entry name" value="Cellulose_Degrad_GH3"/>
</dbReference>
<evidence type="ECO:0000256" key="5">
    <source>
        <dbReference type="ARBA" id="ARBA00022801"/>
    </source>
</evidence>
<gene>
    <name evidence="9" type="primary">bglX</name>
    <name evidence="9" type="ORF">MAMC_00542</name>
</gene>
<dbReference type="SUPFAM" id="SSF51445">
    <property type="entry name" value="(Trans)glycosidases"/>
    <property type="match status" value="1"/>
</dbReference>
<keyword evidence="6 9" id="KW-0326">Glycosidase</keyword>
<dbReference type="InterPro" id="IPR026891">
    <property type="entry name" value="Fn3-like"/>
</dbReference>